<feature type="non-terminal residue" evidence="2">
    <location>
        <position position="1"/>
    </location>
</feature>
<evidence type="ECO:0000313" key="3">
    <source>
        <dbReference type="Proteomes" id="UP000799536"/>
    </source>
</evidence>
<organism evidence="2 3">
    <name type="scientific">Delitschia confertaspora ATCC 74209</name>
    <dbReference type="NCBI Taxonomy" id="1513339"/>
    <lineage>
        <taxon>Eukaryota</taxon>
        <taxon>Fungi</taxon>
        <taxon>Dikarya</taxon>
        <taxon>Ascomycota</taxon>
        <taxon>Pezizomycotina</taxon>
        <taxon>Dothideomycetes</taxon>
        <taxon>Pleosporomycetidae</taxon>
        <taxon>Pleosporales</taxon>
        <taxon>Delitschiaceae</taxon>
        <taxon>Delitschia</taxon>
    </lineage>
</organism>
<comment type="caution">
    <text evidence="2">The sequence shown here is derived from an EMBL/GenBank/DDBJ whole genome shotgun (WGS) entry which is preliminary data.</text>
</comment>
<sequence length="135" mass="15340">NVLIHWMIGEALPVPEVMWIDHLPTWRAQHSRFLVMYAGYPLWDAMIMMLLMTGVCWQTFAYKREGFIPAQMIRSLKALCATTVYLKDVPEHGVQWGDLGEDGKPRLAGLSDKRKIVPHAFYAGDAAEHVEGQNS</sequence>
<name>A0A9P4MV65_9PLEO</name>
<feature type="transmembrane region" description="Helical" evidence="1">
    <location>
        <begin position="42"/>
        <end position="62"/>
    </location>
</feature>
<evidence type="ECO:0000256" key="1">
    <source>
        <dbReference type="SAM" id="Phobius"/>
    </source>
</evidence>
<dbReference type="OrthoDB" id="5429634at2759"/>
<gene>
    <name evidence="2" type="ORF">GQ43DRAFT_380357</name>
</gene>
<keyword evidence="1" id="KW-0472">Membrane</keyword>
<keyword evidence="3" id="KW-1185">Reference proteome</keyword>
<proteinExistence type="predicted"/>
<dbReference type="AlphaFoldDB" id="A0A9P4MV65"/>
<dbReference type="Proteomes" id="UP000799536">
    <property type="component" value="Unassembled WGS sequence"/>
</dbReference>
<protein>
    <submittedName>
        <fullName evidence="2">Uncharacterized protein</fullName>
    </submittedName>
</protein>
<keyword evidence="1" id="KW-1133">Transmembrane helix</keyword>
<reference evidence="2" key="1">
    <citation type="journal article" date="2020" name="Stud. Mycol.">
        <title>101 Dothideomycetes genomes: a test case for predicting lifestyles and emergence of pathogens.</title>
        <authorList>
            <person name="Haridas S."/>
            <person name="Albert R."/>
            <person name="Binder M."/>
            <person name="Bloem J."/>
            <person name="Labutti K."/>
            <person name="Salamov A."/>
            <person name="Andreopoulos B."/>
            <person name="Baker S."/>
            <person name="Barry K."/>
            <person name="Bills G."/>
            <person name="Bluhm B."/>
            <person name="Cannon C."/>
            <person name="Castanera R."/>
            <person name="Culley D."/>
            <person name="Daum C."/>
            <person name="Ezra D."/>
            <person name="Gonzalez J."/>
            <person name="Henrissat B."/>
            <person name="Kuo A."/>
            <person name="Liang C."/>
            <person name="Lipzen A."/>
            <person name="Lutzoni F."/>
            <person name="Magnuson J."/>
            <person name="Mondo S."/>
            <person name="Nolan M."/>
            <person name="Ohm R."/>
            <person name="Pangilinan J."/>
            <person name="Park H.-J."/>
            <person name="Ramirez L."/>
            <person name="Alfaro M."/>
            <person name="Sun H."/>
            <person name="Tritt A."/>
            <person name="Yoshinaga Y."/>
            <person name="Zwiers L.-H."/>
            <person name="Turgeon B."/>
            <person name="Goodwin S."/>
            <person name="Spatafora J."/>
            <person name="Crous P."/>
            <person name="Grigoriev I."/>
        </authorList>
    </citation>
    <scope>NUCLEOTIDE SEQUENCE</scope>
    <source>
        <strain evidence="2">ATCC 74209</strain>
    </source>
</reference>
<dbReference type="EMBL" id="ML994207">
    <property type="protein sequence ID" value="KAF2197705.1"/>
    <property type="molecule type" value="Genomic_DNA"/>
</dbReference>
<accession>A0A9P4MV65</accession>
<keyword evidence="1" id="KW-0812">Transmembrane</keyword>
<evidence type="ECO:0000313" key="2">
    <source>
        <dbReference type="EMBL" id="KAF2197705.1"/>
    </source>
</evidence>